<evidence type="ECO:0000313" key="2">
    <source>
        <dbReference type="Proteomes" id="UP000041595"/>
    </source>
</evidence>
<evidence type="ECO:0000313" key="1">
    <source>
        <dbReference type="EMBL" id="CNK84567.1"/>
    </source>
</evidence>
<reference evidence="1 2" key="1">
    <citation type="submission" date="2015-03" db="EMBL/GenBank/DDBJ databases">
        <authorList>
            <person name="Murphy D."/>
        </authorList>
    </citation>
    <scope>NUCLEOTIDE SEQUENCE [LARGE SCALE GENOMIC DNA]</scope>
    <source>
        <strain evidence="1 2">IP06005</strain>
    </source>
</reference>
<organism evidence="1 2">
    <name type="scientific">Yersinia aldovae</name>
    <dbReference type="NCBI Taxonomy" id="29483"/>
    <lineage>
        <taxon>Bacteria</taxon>
        <taxon>Pseudomonadati</taxon>
        <taxon>Pseudomonadota</taxon>
        <taxon>Gammaproteobacteria</taxon>
        <taxon>Enterobacterales</taxon>
        <taxon>Yersiniaceae</taxon>
        <taxon>Yersinia</taxon>
    </lineage>
</organism>
<gene>
    <name evidence="1" type="ORF">ERS137965_01260</name>
</gene>
<accession>A0A0T9TI74</accession>
<proteinExistence type="predicted"/>
<dbReference type="Proteomes" id="UP000041595">
    <property type="component" value="Unassembled WGS sequence"/>
</dbReference>
<name>A0A0T9TI74_YERAL</name>
<dbReference type="EMBL" id="CQEJ01000005">
    <property type="protein sequence ID" value="CNK84567.1"/>
    <property type="molecule type" value="Genomic_DNA"/>
</dbReference>
<sequence length="31" mass="3707">MPPSQIKAMEIKNINKVWQPKSYQHYNQCDS</sequence>
<dbReference type="AlphaFoldDB" id="A0A0T9TI74"/>
<protein>
    <submittedName>
        <fullName evidence="1">Uncharacterized protein</fullName>
    </submittedName>
</protein>